<accession>A0A9X3KH02</accession>
<dbReference type="RefSeq" id="WP_269832308.1">
    <property type="nucleotide sequence ID" value="NZ_JAPZLT010000012.1"/>
</dbReference>
<protein>
    <submittedName>
        <fullName evidence="2">DUF3311 domain-containing protein</fullName>
    </submittedName>
</protein>
<keyword evidence="1" id="KW-0812">Transmembrane</keyword>
<keyword evidence="1" id="KW-1133">Transmembrane helix</keyword>
<reference evidence="2" key="1">
    <citation type="submission" date="2022-12" db="EMBL/GenBank/DDBJ databases">
        <title>Draft genome sequences of 22 rhizogenic Agrobacterium biovar 1 strains, the causative agent of hairy root disease.</title>
        <authorList>
            <person name="Kim N."/>
            <person name="Vargas P."/>
            <person name="Rediers H."/>
        </authorList>
    </citation>
    <scope>NUCLEOTIDE SEQUENCE</scope>
    <source>
        <strain evidence="2">ST07.17.026</strain>
    </source>
</reference>
<dbReference type="InterPro" id="IPR021741">
    <property type="entry name" value="DUF3311"/>
</dbReference>
<evidence type="ECO:0000313" key="3">
    <source>
        <dbReference type="Proteomes" id="UP001151309"/>
    </source>
</evidence>
<dbReference type="Proteomes" id="UP001151309">
    <property type="component" value="Unassembled WGS sequence"/>
</dbReference>
<organism evidence="2 3">
    <name type="scientific">Agrobacterium leguminum</name>
    <dbReference type="NCBI Taxonomy" id="2792015"/>
    <lineage>
        <taxon>Bacteria</taxon>
        <taxon>Pseudomonadati</taxon>
        <taxon>Pseudomonadota</taxon>
        <taxon>Alphaproteobacteria</taxon>
        <taxon>Hyphomicrobiales</taxon>
        <taxon>Rhizobiaceae</taxon>
        <taxon>Rhizobium/Agrobacterium group</taxon>
        <taxon>Agrobacterium</taxon>
    </lineage>
</organism>
<feature type="transmembrane region" description="Helical" evidence="1">
    <location>
        <begin position="34"/>
        <end position="56"/>
    </location>
</feature>
<dbReference type="Pfam" id="PF11755">
    <property type="entry name" value="DUF3311"/>
    <property type="match status" value="1"/>
</dbReference>
<evidence type="ECO:0000256" key="1">
    <source>
        <dbReference type="SAM" id="Phobius"/>
    </source>
</evidence>
<name>A0A9X3KH02_9HYPH</name>
<dbReference type="EMBL" id="JAPZLT010000012">
    <property type="protein sequence ID" value="MCZ7911533.1"/>
    <property type="molecule type" value="Genomic_DNA"/>
</dbReference>
<dbReference type="AlphaFoldDB" id="A0A9X3KH02"/>
<keyword evidence="1" id="KW-0472">Membrane</keyword>
<comment type="caution">
    <text evidence="2">The sequence shown here is derived from an EMBL/GenBank/DDBJ whole genome shotgun (WGS) entry which is preliminary data.</text>
</comment>
<gene>
    <name evidence="2" type="ORF">O9X94_19595</name>
</gene>
<proteinExistence type="predicted"/>
<keyword evidence="3" id="KW-1185">Reference proteome</keyword>
<sequence length="73" mass="7954">MRPIHLLALIPTLGVLVAPFFLNRVEPFLLGMPFLLGWLSLMLVLTSVVMACIYFVDRATGVHGADELEGAGE</sequence>
<evidence type="ECO:0000313" key="2">
    <source>
        <dbReference type="EMBL" id="MCZ7911533.1"/>
    </source>
</evidence>